<accession>A0A7L4USK6</accession>
<dbReference type="RefSeq" id="WP_116495540.1">
    <property type="nucleotide sequence ID" value="NZ_QENZ01000003.1"/>
</dbReference>
<dbReference type="Proteomes" id="UP000251835">
    <property type="component" value="Unassembled WGS sequence"/>
</dbReference>
<dbReference type="OrthoDB" id="9786064at2"/>
<reference evidence="2 3" key="1">
    <citation type="submission" date="2018-05" db="EMBL/GenBank/DDBJ databases">
        <title>Genomic Encyclopedia of Type Strains, Phase IV (KMG-IV): sequencing the most valuable type-strain genomes for metagenomic binning, comparative biology and taxonomic classification.</title>
        <authorList>
            <person name="Goeker M."/>
        </authorList>
    </citation>
    <scope>NUCLEOTIDE SEQUENCE [LARGE SCALE GENOMIC DNA]</scope>
    <source>
        <strain evidence="2 3">DSM 28579</strain>
    </source>
</reference>
<keyword evidence="1" id="KW-0812">Transmembrane</keyword>
<feature type="transmembrane region" description="Helical" evidence="1">
    <location>
        <begin position="110"/>
        <end position="128"/>
    </location>
</feature>
<dbReference type="EMBL" id="QENZ01000003">
    <property type="protein sequence ID" value="PVX51974.1"/>
    <property type="molecule type" value="Genomic_DNA"/>
</dbReference>
<evidence type="ECO:0000313" key="3">
    <source>
        <dbReference type="Proteomes" id="UP000251835"/>
    </source>
</evidence>
<feature type="transmembrane region" description="Helical" evidence="1">
    <location>
        <begin position="81"/>
        <end position="98"/>
    </location>
</feature>
<comment type="caution">
    <text evidence="2">The sequence shown here is derived from an EMBL/GenBank/DDBJ whole genome shotgun (WGS) entry which is preliminary data.</text>
</comment>
<organism evidence="2 3">
    <name type="scientific">Balneicella halophila</name>
    <dbReference type="NCBI Taxonomy" id="1537566"/>
    <lineage>
        <taxon>Bacteria</taxon>
        <taxon>Pseudomonadati</taxon>
        <taxon>Bacteroidota</taxon>
        <taxon>Bacteroidia</taxon>
        <taxon>Bacteroidales</taxon>
        <taxon>Balneicellaceae</taxon>
        <taxon>Balneicella</taxon>
    </lineage>
</organism>
<feature type="transmembrane region" description="Helical" evidence="1">
    <location>
        <begin position="140"/>
        <end position="165"/>
    </location>
</feature>
<proteinExistence type="predicted"/>
<evidence type="ECO:0000256" key="1">
    <source>
        <dbReference type="SAM" id="Phobius"/>
    </source>
</evidence>
<keyword evidence="1" id="KW-1133">Transmembrane helix</keyword>
<gene>
    <name evidence="2" type="ORF">C7377_0268</name>
</gene>
<evidence type="ECO:0008006" key="4">
    <source>
        <dbReference type="Google" id="ProtNLM"/>
    </source>
</evidence>
<keyword evidence="1" id="KW-0472">Membrane</keyword>
<keyword evidence="3" id="KW-1185">Reference proteome</keyword>
<name>A0A7L4USK6_BALHA</name>
<feature type="transmembrane region" description="Helical" evidence="1">
    <location>
        <begin position="40"/>
        <end position="61"/>
    </location>
</feature>
<evidence type="ECO:0000313" key="2">
    <source>
        <dbReference type="EMBL" id="PVX51974.1"/>
    </source>
</evidence>
<protein>
    <recommendedName>
        <fullName evidence="4">PAP2 superfamily protein</fullName>
    </recommendedName>
</protein>
<sequence>MTRIASIVSVLLHPLLMPFYAVLVMLLATPLGGLLPGKASFIILGTVFVLTCFMPFLFVAFLRIKGVVSSMKIRNRKERTLPLLFGAFMYYICYQLMAKVASLPHLFSKMFFALTVFLLILIIITRFWKISLHMAAVGGMLAIVFVFSFYSWLPLFVIFLAGLLGTSRLWLQAHNSMQVYAGFCLGVSFFIGYFL</sequence>
<feature type="transmembrane region" description="Helical" evidence="1">
    <location>
        <begin position="177"/>
        <end position="194"/>
    </location>
</feature>
<dbReference type="AlphaFoldDB" id="A0A7L4USK6"/>
<feature type="transmembrane region" description="Helical" evidence="1">
    <location>
        <begin position="7"/>
        <end position="28"/>
    </location>
</feature>